<dbReference type="PROSITE" id="PS51459">
    <property type="entry name" value="FIDO"/>
    <property type="match status" value="1"/>
</dbReference>
<accession>A0A853F0S4</accession>
<evidence type="ECO:0000256" key="1">
    <source>
        <dbReference type="PIRSR" id="PIRSR640198-2"/>
    </source>
</evidence>
<gene>
    <name evidence="3" type="ORF">H0A76_03515</name>
</gene>
<feature type="domain" description="Fido" evidence="2">
    <location>
        <begin position="82"/>
        <end position="217"/>
    </location>
</feature>
<dbReference type="Gene3D" id="1.10.3290.10">
    <property type="entry name" value="Fido-like domain"/>
    <property type="match status" value="1"/>
</dbReference>
<dbReference type="InterPro" id="IPR040198">
    <property type="entry name" value="Fido_containing"/>
</dbReference>
<keyword evidence="1" id="KW-0067">ATP-binding</keyword>
<dbReference type="PANTHER" id="PTHR13504:SF38">
    <property type="entry name" value="FIDO DOMAIN-CONTAINING PROTEIN"/>
    <property type="match status" value="1"/>
</dbReference>
<keyword evidence="1" id="KW-0547">Nucleotide-binding</keyword>
<dbReference type="Pfam" id="PF02661">
    <property type="entry name" value="Fic"/>
    <property type="match status" value="1"/>
</dbReference>
<dbReference type="AlphaFoldDB" id="A0A853F0S4"/>
<comment type="caution">
    <text evidence="3">The sequence shown here is derived from an EMBL/GenBank/DDBJ whole genome shotgun (WGS) entry which is preliminary data.</text>
</comment>
<proteinExistence type="predicted"/>
<dbReference type="InterPro" id="IPR036597">
    <property type="entry name" value="Fido-like_dom_sf"/>
</dbReference>
<evidence type="ECO:0000259" key="2">
    <source>
        <dbReference type="PROSITE" id="PS51459"/>
    </source>
</evidence>
<evidence type="ECO:0000313" key="4">
    <source>
        <dbReference type="Proteomes" id="UP000568751"/>
    </source>
</evidence>
<dbReference type="InterPro" id="IPR003812">
    <property type="entry name" value="Fido"/>
</dbReference>
<evidence type="ECO:0000313" key="3">
    <source>
        <dbReference type="EMBL" id="NYT27037.1"/>
    </source>
</evidence>
<dbReference type="GO" id="GO:0005524">
    <property type="term" value="F:ATP binding"/>
    <property type="evidence" value="ECO:0007669"/>
    <property type="project" value="UniProtKB-KW"/>
</dbReference>
<protein>
    <submittedName>
        <fullName evidence="3">Fic family protein</fullName>
    </submittedName>
</protein>
<name>A0A853F0S4_9GAMM</name>
<dbReference type="Proteomes" id="UP000568751">
    <property type="component" value="Unassembled WGS sequence"/>
</dbReference>
<feature type="binding site" evidence="1">
    <location>
        <begin position="163"/>
        <end position="170"/>
    </location>
    <ligand>
        <name>ATP</name>
        <dbReference type="ChEBI" id="CHEBI:30616"/>
    </ligand>
</feature>
<dbReference type="EMBL" id="JACCHT010000001">
    <property type="protein sequence ID" value="NYT27037.1"/>
    <property type="molecule type" value="Genomic_DNA"/>
</dbReference>
<dbReference type="PANTHER" id="PTHR13504">
    <property type="entry name" value="FIDO DOMAIN-CONTAINING PROTEIN DDB_G0283145"/>
    <property type="match status" value="1"/>
</dbReference>
<dbReference type="SUPFAM" id="SSF140931">
    <property type="entry name" value="Fic-like"/>
    <property type="match status" value="1"/>
</dbReference>
<organism evidence="3 4">
    <name type="scientific">Candidatus Thiodubiliella endoseptemdiera</name>
    <dbReference type="NCBI Taxonomy" id="2738886"/>
    <lineage>
        <taxon>Bacteria</taxon>
        <taxon>Pseudomonadati</taxon>
        <taxon>Pseudomonadota</taxon>
        <taxon>Gammaproteobacteria</taxon>
        <taxon>Candidatus Pseudothioglobaceae</taxon>
        <taxon>Candidatus Thiodubiliella</taxon>
    </lineage>
</organism>
<reference evidence="3 4" key="1">
    <citation type="submission" date="2020-05" db="EMBL/GenBank/DDBJ databases">
        <title>Horizontal transmission and recombination maintain forever young bacterial symbiont genomes.</title>
        <authorList>
            <person name="Russell S.L."/>
            <person name="Pepper-Tunick E."/>
            <person name="Svedberg J."/>
            <person name="Byrne A."/>
            <person name="Ruelas Castillo J."/>
            <person name="Vollmers C."/>
            <person name="Beinart R.A."/>
            <person name="Corbett-Detig R."/>
        </authorList>
    </citation>
    <scope>NUCLEOTIDE SEQUENCE [LARGE SCALE GENOMIC DNA]</scope>
    <source>
        <strain evidence="3">455</strain>
    </source>
</reference>
<sequence length="229" mass="25851">MNLSTLNPNPKKALFLAKKQLSELVFDAVNLEGVNYTLPEVQTLLDGVTVGGHKQTDELITQNQIKAWQFLFAVIEKQDFDLSAQFVCQMQAKVAQQEALTWAEFRSGGVSIAGTDYLPPDHTKLADLWQVLAEKSLPNDIDGIYQYAVSLFLQMARNQFFYDGNKRTGRLMMNGILLTNGLPVINLPASKQLEFNQLMLDFYPSDDEMPMQAFMRSCLNAHHLKIMAE</sequence>